<dbReference type="Proteomes" id="UP000585474">
    <property type="component" value="Unassembled WGS sequence"/>
</dbReference>
<dbReference type="AlphaFoldDB" id="A0A7J0DXM3"/>
<dbReference type="EMBL" id="BJWL01000432">
    <property type="protein sequence ID" value="GFS44123.1"/>
    <property type="molecule type" value="Genomic_DNA"/>
</dbReference>
<evidence type="ECO:0000313" key="2">
    <source>
        <dbReference type="Proteomes" id="UP000585474"/>
    </source>
</evidence>
<proteinExistence type="predicted"/>
<keyword evidence="2" id="KW-1185">Reference proteome</keyword>
<reference evidence="2" key="1">
    <citation type="submission" date="2019-07" db="EMBL/GenBank/DDBJ databases">
        <title>De Novo Assembly of kiwifruit Actinidia rufa.</title>
        <authorList>
            <person name="Sugita-Konishi S."/>
            <person name="Sato K."/>
            <person name="Mori E."/>
            <person name="Abe Y."/>
            <person name="Kisaki G."/>
            <person name="Hamano K."/>
            <person name="Suezawa K."/>
            <person name="Otani M."/>
            <person name="Fukuda T."/>
            <person name="Manabe T."/>
            <person name="Gomi K."/>
            <person name="Tabuchi M."/>
            <person name="Akimitsu K."/>
            <person name="Kataoka I."/>
        </authorList>
    </citation>
    <scope>NUCLEOTIDE SEQUENCE [LARGE SCALE GENOMIC DNA]</scope>
    <source>
        <strain evidence="2">cv. Fuchu</strain>
    </source>
</reference>
<gene>
    <name evidence="1" type="ORF">Acr_00g0088610</name>
</gene>
<organism evidence="1 2">
    <name type="scientific">Actinidia rufa</name>
    <dbReference type="NCBI Taxonomy" id="165716"/>
    <lineage>
        <taxon>Eukaryota</taxon>
        <taxon>Viridiplantae</taxon>
        <taxon>Streptophyta</taxon>
        <taxon>Embryophyta</taxon>
        <taxon>Tracheophyta</taxon>
        <taxon>Spermatophyta</taxon>
        <taxon>Magnoliopsida</taxon>
        <taxon>eudicotyledons</taxon>
        <taxon>Gunneridae</taxon>
        <taxon>Pentapetalae</taxon>
        <taxon>asterids</taxon>
        <taxon>Ericales</taxon>
        <taxon>Actinidiaceae</taxon>
        <taxon>Actinidia</taxon>
    </lineage>
</organism>
<evidence type="ECO:0000313" key="1">
    <source>
        <dbReference type="EMBL" id="GFS44123.1"/>
    </source>
</evidence>
<sequence>MFGIRRCTRIWPSPGYTLHPRSFSWVWRVYSFPDFFAARLPNPSIAGYGTDRRYPVRGHAVLGVVTK</sequence>
<name>A0A7J0DXM3_9ERIC</name>
<accession>A0A7J0DXM3</accession>
<comment type="caution">
    <text evidence="1">The sequence shown here is derived from an EMBL/GenBank/DDBJ whole genome shotgun (WGS) entry which is preliminary data.</text>
</comment>
<protein>
    <submittedName>
        <fullName evidence="1">Uncharacterized protein</fullName>
    </submittedName>
</protein>